<dbReference type="GO" id="GO:0030288">
    <property type="term" value="C:outer membrane-bounded periplasmic space"/>
    <property type="evidence" value="ECO:0007669"/>
    <property type="project" value="TreeGrafter"/>
</dbReference>
<keyword evidence="4" id="KW-1185">Reference proteome</keyword>
<feature type="chain" id="PRO_5012727631" evidence="2">
    <location>
        <begin position="19"/>
        <end position="353"/>
    </location>
</feature>
<dbReference type="GO" id="GO:0015888">
    <property type="term" value="P:thiamine transport"/>
    <property type="evidence" value="ECO:0007669"/>
    <property type="project" value="TreeGrafter"/>
</dbReference>
<name>A0A1Q4V8I0_9ACTN</name>
<evidence type="ECO:0000256" key="1">
    <source>
        <dbReference type="ARBA" id="ARBA00022729"/>
    </source>
</evidence>
<organism evidence="3 4">
    <name type="scientific">Streptomyces uncialis</name>
    <dbReference type="NCBI Taxonomy" id="1048205"/>
    <lineage>
        <taxon>Bacteria</taxon>
        <taxon>Bacillati</taxon>
        <taxon>Actinomycetota</taxon>
        <taxon>Actinomycetes</taxon>
        <taxon>Kitasatosporales</taxon>
        <taxon>Streptomycetaceae</taxon>
        <taxon>Streptomyces</taxon>
    </lineage>
</organism>
<feature type="signal peptide" evidence="2">
    <location>
        <begin position="1"/>
        <end position="18"/>
    </location>
</feature>
<reference evidence="3 4" key="1">
    <citation type="submission" date="2015-06" db="EMBL/GenBank/DDBJ databases">
        <title>Cloning and characterization of the uncialamcin biosynthetic gene cluster.</title>
        <authorList>
            <person name="Yan X."/>
            <person name="Huang T."/>
            <person name="Ge H."/>
            <person name="Shen B."/>
        </authorList>
    </citation>
    <scope>NUCLEOTIDE SEQUENCE [LARGE SCALE GENOMIC DNA]</scope>
    <source>
        <strain evidence="3 4">DCA2648</strain>
    </source>
</reference>
<dbReference type="SUPFAM" id="SSF53850">
    <property type="entry name" value="Periplasmic binding protein-like II"/>
    <property type="match status" value="1"/>
</dbReference>
<dbReference type="GO" id="GO:0030975">
    <property type="term" value="F:thiamine binding"/>
    <property type="evidence" value="ECO:0007669"/>
    <property type="project" value="TreeGrafter"/>
</dbReference>
<dbReference type="STRING" id="1048205.AB852_15975"/>
<evidence type="ECO:0000256" key="2">
    <source>
        <dbReference type="SAM" id="SignalP"/>
    </source>
</evidence>
<dbReference type="EMBL" id="LFBV01000003">
    <property type="protein sequence ID" value="OKH94125.1"/>
    <property type="molecule type" value="Genomic_DNA"/>
</dbReference>
<dbReference type="PANTHER" id="PTHR30006">
    <property type="entry name" value="THIAMINE-BINDING PERIPLASMIC PROTEIN-RELATED"/>
    <property type="match status" value="1"/>
</dbReference>
<dbReference type="PANTHER" id="PTHR30006:SF2">
    <property type="entry name" value="ABC TRANSPORTER SUBSTRATE-BINDING PROTEIN"/>
    <property type="match status" value="1"/>
</dbReference>
<dbReference type="Proteomes" id="UP000186455">
    <property type="component" value="Unassembled WGS sequence"/>
</dbReference>
<comment type="caution">
    <text evidence="3">The sequence shown here is derived from an EMBL/GenBank/DDBJ whole genome shotgun (WGS) entry which is preliminary data.</text>
</comment>
<evidence type="ECO:0000313" key="4">
    <source>
        <dbReference type="Proteomes" id="UP000186455"/>
    </source>
</evidence>
<accession>A0A1Q4V8I0</accession>
<dbReference type="GO" id="GO:0030976">
    <property type="term" value="F:thiamine pyrophosphate binding"/>
    <property type="evidence" value="ECO:0007669"/>
    <property type="project" value="TreeGrafter"/>
</dbReference>
<protein>
    <submittedName>
        <fullName evidence="3">ABC transporter substrate-binding protein</fullName>
    </submittedName>
</protein>
<keyword evidence="1 2" id="KW-0732">Signal</keyword>
<dbReference type="RefSeq" id="WP_073788699.1">
    <property type="nucleotide sequence ID" value="NZ_LFBV01000003.1"/>
</dbReference>
<dbReference type="Gene3D" id="3.40.190.10">
    <property type="entry name" value="Periplasmic binding protein-like II"/>
    <property type="match status" value="2"/>
</dbReference>
<dbReference type="PROSITE" id="PS51257">
    <property type="entry name" value="PROKAR_LIPOPROTEIN"/>
    <property type="match status" value="1"/>
</dbReference>
<proteinExistence type="predicted"/>
<gene>
    <name evidence="3" type="ORF">AB852_15975</name>
</gene>
<sequence length="353" mass="38353">MRRTLTAAVATLLTATLAAGCGSPFGGSGSDDPETLVVYSNSVSDGRGDWLKKEAGKAGHSLQVVDLGGGDVQNRLLAEKANPVADVTFGLNNVYFEKLKEAEVLGEYTPAWADQVDAALGDATGKRFWPIVREPIMLVHDKAAYPEKGQAPADWPDLWTKEEFRKKYEVPTELGGATTQMVLSGILSRHRDDRGDLGVGQAGWDAVESYFEHGVPSVTNTDLYARMADGKVTAGQMWLSGKATREEQYKIRTEAVRPETGVPMVVQQIGLVNGTKKAGAAKKFIDWFGGAEVQAAWSREFHTAPANKGALAKADAGAVEETDSFTEQDIDWTFVAARLDRWTEKIELEYLPN</sequence>
<evidence type="ECO:0000313" key="3">
    <source>
        <dbReference type="EMBL" id="OKH94125.1"/>
    </source>
</evidence>
<dbReference type="AlphaFoldDB" id="A0A1Q4V8I0"/>
<dbReference type="Pfam" id="PF13343">
    <property type="entry name" value="SBP_bac_6"/>
    <property type="match status" value="1"/>
</dbReference>